<dbReference type="AlphaFoldDB" id="A0AAF0V1S9"/>
<protein>
    <recommendedName>
        <fullName evidence="3">Retrotransposon gag domain-containing protein</fullName>
    </recommendedName>
</protein>
<evidence type="ECO:0000313" key="1">
    <source>
        <dbReference type="EMBL" id="WMV55213.1"/>
    </source>
</evidence>
<sequence length="85" mass="9879">MNPPNFTGSSTFEDPENFVDELKKMFDALHLADTERVELATYQLKNVARTWFDQWKGGRAEDAPLASWACFEEACLRCFFPRELK</sequence>
<gene>
    <name evidence="1" type="ORF">MTR67_048598</name>
</gene>
<proteinExistence type="predicted"/>
<dbReference type="Proteomes" id="UP001234989">
    <property type="component" value="Chromosome 11"/>
</dbReference>
<dbReference type="EMBL" id="CP133622">
    <property type="protein sequence ID" value="WMV55213.1"/>
    <property type="molecule type" value="Genomic_DNA"/>
</dbReference>
<feature type="non-terminal residue" evidence="1">
    <location>
        <position position="85"/>
    </location>
</feature>
<keyword evidence="2" id="KW-1185">Reference proteome</keyword>
<accession>A0AAF0V1S9</accession>
<reference evidence="1" key="1">
    <citation type="submission" date="2023-08" db="EMBL/GenBank/DDBJ databases">
        <title>A de novo genome assembly of Solanum verrucosum Schlechtendal, a Mexican diploid species geographically isolated from the other diploid A-genome species in potato relatives.</title>
        <authorList>
            <person name="Hosaka K."/>
        </authorList>
    </citation>
    <scope>NUCLEOTIDE SEQUENCE</scope>
    <source>
        <tissue evidence="1">Young leaves</tissue>
    </source>
</reference>
<organism evidence="1 2">
    <name type="scientific">Solanum verrucosum</name>
    <dbReference type="NCBI Taxonomy" id="315347"/>
    <lineage>
        <taxon>Eukaryota</taxon>
        <taxon>Viridiplantae</taxon>
        <taxon>Streptophyta</taxon>
        <taxon>Embryophyta</taxon>
        <taxon>Tracheophyta</taxon>
        <taxon>Spermatophyta</taxon>
        <taxon>Magnoliopsida</taxon>
        <taxon>eudicotyledons</taxon>
        <taxon>Gunneridae</taxon>
        <taxon>Pentapetalae</taxon>
        <taxon>asterids</taxon>
        <taxon>lamiids</taxon>
        <taxon>Solanales</taxon>
        <taxon>Solanaceae</taxon>
        <taxon>Solanoideae</taxon>
        <taxon>Solaneae</taxon>
        <taxon>Solanum</taxon>
    </lineage>
</organism>
<name>A0AAF0V1S9_SOLVR</name>
<evidence type="ECO:0000313" key="2">
    <source>
        <dbReference type="Proteomes" id="UP001234989"/>
    </source>
</evidence>
<evidence type="ECO:0008006" key="3">
    <source>
        <dbReference type="Google" id="ProtNLM"/>
    </source>
</evidence>